<feature type="domain" description="PPM-type phosphatase" evidence="1">
    <location>
        <begin position="4"/>
        <end position="239"/>
    </location>
</feature>
<sequence>MKFSVYQTSDQGGREKNEDRMGYCYTREAGLFVLADGMGGHPDGEVAAQIAIQTVSALFQQQAKPKLKDVGRFLGDALLAAHHKILQYAGHPVDALDTPRTTLVAAVVQDGSASWIHCGDSRMYLVRGSELLVRTRDHSYLELRTPAFDDAMGLNRNVLYTCLGSPSLPVYDLDGPIVLEHGDRLLLCSDGLWSMFDDETIAHHLGRRPVASAIPFLVGEALERAGSSSDNVTAVAMQWEMPGAQAAAAGITTDEMHDELFASTIQAEPFDGLDDGHDELDDAEIERTIAEINAAIQRTAARKP</sequence>
<dbReference type="EMBL" id="BAABBP010000019">
    <property type="protein sequence ID" value="GAA3997992.1"/>
    <property type="molecule type" value="Genomic_DNA"/>
</dbReference>
<dbReference type="RefSeq" id="WP_344869690.1">
    <property type="nucleotide sequence ID" value="NZ_BAABBP010000019.1"/>
</dbReference>
<dbReference type="InterPro" id="IPR036457">
    <property type="entry name" value="PPM-type-like_dom_sf"/>
</dbReference>
<keyword evidence="3" id="KW-1185">Reference proteome</keyword>
<dbReference type="Proteomes" id="UP001501627">
    <property type="component" value="Unassembled WGS sequence"/>
</dbReference>
<dbReference type="SMART" id="SM00332">
    <property type="entry name" value="PP2Cc"/>
    <property type="match status" value="1"/>
</dbReference>
<reference evidence="3" key="1">
    <citation type="journal article" date="2019" name="Int. J. Syst. Evol. Microbiol.">
        <title>The Global Catalogue of Microorganisms (GCM) 10K type strain sequencing project: providing services to taxonomists for standard genome sequencing and annotation.</title>
        <authorList>
            <consortium name="The Broad Institute Genomics Platform"/>
            <consortium name="The Broad Institute Genome Sequencing Center for Infectious Disease"/>
            <person name="Wu L."/>
            <person name="Ma J."/>
        </authorList>
    </citation>
    <scope>NUCLEOTIDE SEQUENCE [LARGE SCALE GENOMIC DNA]</scope>
    <source>
        <strain evidence="3">JCM 17561</strain>
    </source>
</reference>
<accession>A0ABP7RIK8</accession>
<evidence type="ECO:0000313" key="3">
    <source>
        <dbReference type="Proteomes" id="UP001501627"/>
    </source>
</evidence>
<dbReference type="Gene3D" id="3.60.40.10">
    <property type="entry name" value="PPM-type phosphatase domain"/>
    <property type="match status" value="1"/>
</dbReference>
<comment type="caution">
    <text evidence="2">The sequence shown here is derived from an EMBL/GenBank/DDBJ whole genome shotgun (WGS) entry which is preliminary data.</text>
</comment>
<dbReference type="SMART" id="SM00331">
    <property type="entry name" value="PP2C_SIG"/>
    <property type="match status" value="1"/>
</dbReference>
<evidence type="ECO:0000313" key="2">
    <source>
        <dbReference type="EMBL" id="GAA3997992.1"/>
    </source>
</evidence>
<name>A0ABP7RIK8_9BURK</name>
<dbReference type="CDD" id="cd00143">
    <property type="entry name" value="PP2Cc"/>
    <property type="match status" value="1"/>
</dbReference>
<organism evidence="2 3">
    <name type="scientific">Comamonas faecalis</name>
    <dbReference type="NCBI Taxonomy" id="1387849"/>
    <lineage>
        <taxon>Bacteria</taxon>
        <taxon>Pseudomonadati</taxon>
        <taxon>Pseudomonadota</taxon>
        <taxon>Betaproteobacteria</taxon>
        <taxon>Burkholderiales</taxon>
        <taxon>Comamonadaceae</taxon>
        <taxon>Comamonas</taxon>
    </lineage>
</organism>
<dbReference type="Pfam" id="PF13672">
    <property type="entry name" value="PP2C_2"/>
    <property type="match status" value="1"/>
</dbReference>
<dbReference type="PROSITE" id="PS51746">
    <property type="entry name" value="PPM_2"/>
    <property type="match status" value="1"/>
</dbReference>
<gene>
    <name evidence="2" type="ORF">GCM10022279_22130</name>
</gene>
<dbReference type="InterPro" id="IPR001932">
    <property type="entry name" value="PPM-type_phosphatase-like_dom"/>
</dbReference>
<protein>
    <recommendedName>
        <fullName evidence="1">PPM-type phosphatase domain-containing protein</fullName>
    </recommendedName>
</protein>
<dbReference type="SUPFAM" id="SSF81606">
    <property type="entry name" value="PP2C-like"/>
    <property type="match status" value="1"/>
</dbReference>
<evidence type="ECO:0000259" key="1">
    <source>
        <dbReference type="PROSITE" id="PS51746"/>
    </source>
</evidence>
<proteinExistence type="predicted"/>